<dbReference type="GO" id="GO:0004252">
    <property type="term" value="F:serine-type endopeptidase activity"/>
    <property type="evidence" value="ECO:0007669"/>
    <property type="project" value="InterPro"/>
</dbReference>
<evidence type="ECO:0000256" key="7">
    <source>
        <dbReference type="PIRSR" id="PIRSR600223-1"/>
    </source>
</evidence>
<dbReference type="Gene3D" id="2.10.109.10">
    <property type="entry name" value="Umud Fragment, subunit A"/>
    <property type="match status" value="1"/>
</dbReference>
<evidence type="ECO:0000256" key="3">
    <source>
        <dbReference type="ARBA" id="ARBA00009370"/>
    </source>
</evidence>
<accession>A0A919SBR0</accession>
<dbReference type="SUPFAM" id="SSF51306">
    <property type="entry name" value="LexA/Signal peptidase"/>
    <property type="match status" value="1"/>
</dbReference>
<organism evidence="10 11">
    <name type="scientific">Actinoplanes auranticolor</name>
    <dbReference type="NCBI Taxonomy" id="47988"/>
    <lineage>
        <taxon>Bacteria</taxon>
        <taxon>Bacillati</taxon>
        <taxon>Actinomycetota</taxon>
        <taxon>Actinomycetes</taxon>
        <taxon>Micromonosporales</taxon>
        <taxon>Micromonosporaceae</taxon>
        <taxon>Actinoplanes</taxon>
    </lineage>
</organism>
<dbReference type="InterPro" id="IPR000223">
    <property type="entry name" value="Pept_S26A_signal_pept_1"/>
</dbReference>
<sequence>MRRVARAVLVAAVRGRRARGGPWGEAALAEFDQTTGGWEAVRWAAGGLRAVWHERRARTRTLPRGVRLQRAAVVAVLLMVPVAVVMNQFVLTPRYMPSGSMEPTLRVQDRFVVDKVGFRLTGIRHGDIVEFDSPREPGTLMLKRVIGLPGDTIECRTGRVYRDGTALDEPYVDSVASTNDCGAPVTVPDGELFVLGDHRLFSQDSRQLGTIPQDAVDGRLLARIWPLG</sequence>
<keyword evidence="8" id="KW-0472">Membrane</keyword>
<dbReference type="PRINTS" id="PR00727">
    <property type="entry name" value="LEADERPTASE"/>
</dbReference>
<feature type="active site" evidence="7">
    <location>
        <position position="143"/>
    </location>
</feature>
<evidence type="ECO:0000256" key="2">
    <source>
        <dbReference type="ARBA" id="ARBA00004401"/>
    </source>
</evidence>
<reference evidence="10" key="1">
    <citation type="submission" date="2021-03" db="EMBL/GenBank/DDBJ databases">
        <title>Whole genome shotgun sequence of Actinoplanes auranticolor NBRC 12245.</title>
        <authorList>
            <person name="Komaki H."/>
            <person name="Tamura T."/>
        </authorList>
    </citation>
    <scope>NUCLEOTIDE SEQUENCE</scope>
    <source>
        <strain evidence="10">NBRC 12245</strain>
    </source>
</reference>
<evidence type="ECO:0000256" key="1">
    <source>
        <dbReference type="ARBA" id="ARBA00000677"/>
    </source>
</evidence>
<keyword evidence="6 8" id="KW-0378">Hydrolase</keyword>
<dbReference type="GO" id="GO:0005886">
    <property type="term" value="C:plasma membrane"/>
    <property type="evidence" value="ECO:0007669"/>
    <property type="project" value="UniProtKB-SubCell"/>
</dbReference>
<name>A0A919SBR0_9ACTN</name>
<dbReference type="InterPro" id="IPR019758">
    <property type="entry name" value="Pept_S26A_signal_pept_1_CS"/>
</dbReference>
<dbReference type="InterPro" id="IPR019533">
    <property type="entry name" value="Peptidase_S26"/>
</dbReference>
<evidence type="ECO:0000256" key="5">
    <source>
        <dbReference type="ARBA" id="ARBA00022670"/>
    </source>
</evidence>
<evidence type="ECO:0000256" key="6">
    <source>
        <dbReference type="ARBA" id="ARBA00022801"/>
    </source>
</evidence>
<evidence type="ECO:0000256" key="4">
    <source>
        <dbReference type="ARBA" id="ARBA00013208"/>
    </source>
</evidence>
<dbReference type="Pfam" id="PF10502">
    <property type="entry name" value="Peptidase_S26"/>
    <property type="match status" value="1"/>
</dbReference>
<feature type="transmembrane region" description="Helical" evidence="8">
    <location>
        <begin position="71"/>
        <end position="91"/>
    </location>
</feature>
<dbReference type="EMBL" id="BOQL01000027">
    <property type="protein sequence ID" value="GIM69468.1"/>
    <property type="molecule type" value="Genomic_DNA"/>
</dbReference>
<dbReference type="Proteomes" id="UP000681340">
    <property type="component" value="Unassembled WGS sequence"/>
</dbReference>
<dbReference type="EC" id="3.4.21.89" evidence="4 8"/>
<dbReference type="InterPro" id="IPR036286">
    <property type="entry name" value="LexA/Signal_pep-like_sf"/>
</dbReference>
<evidence type="ECO:0000259" key="9">
    <source>
        <dbReference type="Pfam" id="PF10502"/>
    </source>
</evidence>
<dbReference type="PANTHER" id="PTHR43390">
    <property type="entry name" value="SIGNAL PEPTIDASE I"/>
    <property type="match status" value="1"/>
</dbReference>
<feature type="active site" evidence="7">
    <location>
        <position position="100"/>
    </location>
</feature>
<dbReference type="RefSeq" id="WP_212989602.1">
    <property type="nucleotide sequence ID" value="NZ_BAABEA010000021.1"/>
</dbReference>
<keyword evidence="11" id="KW-1185">Reference proteome</keyword>
<keyword evidence="8" id="KW-0812">Transmembrane</keyword>
<dbReference type="PROSITE" id="PS00501">
    <property type="entry name" value="SPASE_I_1"/>
    <property type="match status" value="1"/>
</dbReference>
<evidence type="ECO:0000313" key="10">
    <source>
        <dbReference type="EMBL" id="GIM69468.1"/>
    </source>
</evidence>
<feature type="domain" description="Peptidase S26" evidence="9">
    <location>
        <begin position="72"/>
        <end position="225"/>
    </location>
</feature>
<dbReference type="GO" id="GO:0009003">
    <property type="term" value="F:signal peptidase activity"/>
    <property type="evidence" value="ECO:0007669"/>
    <property type="project" value="UniProtKB-EC"/>
</dbReference>
<keyword evidence="8" id="KW-1133">Transmembrane helix</keyword>
<dbReference type="InterPro" id="IPR019756">
    <property type="entry name" value="Pept_S26A_signal_pept_1_Ser-AS"/>
</dbReference>
<comment type="caution">
    <text evidence="10">The sequence shown here is derived from an EMBL/GenBank/DDBJ whole genome shotgun (WGS) entry which is preliminary data.</text>
</comment>
<protein>
    <recommendedName>
        <fullName evidence="4 8">Signal peptidase I</fullName>
        <ecNumber evidence="4 8">3.4.21.89</ecNumber>
    </recommendedName>
</protein>
<dbReference type="PANTHER" id="PTHR43390:SF1">
    <property type="entry name" value="CHLOROPLAST PROCESSING PEPTIDASE"/>
    <property type="match status" value="1"/>
</dbReference>
<evidence type="ECO:0000313" key="11">
    <source>
        <dbReference type="Proteomes" id="UP000681340"/>
    </source>
</evidence>
<dbReference type="PROSITE" id="PS00761">
    <property type="entry name" value="SPASE_I_3"/>
    <property type="match status" value="1"/>
</dbReference>
<proteinExistence type="inferred from homology"/>
<evidence type="ECO:0000256" key="8">
    <source>
        <dbReference type="RuleBase" id="RU362042"/>
    </source>
</evidence>
<dbReference type="GO" id="GO:0006465">
    <property type="term" value="P:signal peptide processing"/>
    <property type="evidence" value="ECO:0007669"/>
    <property type="project" value="InterPro"/>
</dbReference>
<dbReference type="CDD" id="cd06530">
    <property type="entry name" value="S26_SPase_I"/>
    <property type="match status" value="1"/>
</dbReference>
<dbReference type="NCBIfam" id="TIGR02227">
    <property type="entry name" value="sigpep_I_bact"/>
    <property type="match status" value="1"/>
</dbReference>
<comment type="similarity">
    <text evidence="3 8">Belongs to the peptidase S26 family.</text>
</comment>
<dbReference type="AlphaFoldDB" id="A0A919SBR0"/>
<keyword evidence="5 8" id="KW-0645">Protease</keyword>
<comment type="catalytic activity">
    <reaction evidence="1 8">
        <text>Cleavage of hydrophobic, N-terminal signal or leader sequences from secreted and periplasmic proteins.</text>
        <dbReference type="EC" id="3.4.21.89"/>
    </reaction>
</comment>
<comment type="subcellular location">
    <subcellularLocation>
        <location evidence="2">Cell membrane</location>
        <topology evidence="2">Single-pass type II membrane protein</topology>
    </subcellularLocation>
    <subcellularLocation>
        <location evidence="8">Membrane</location>
        <topology evidence="8">Single-pass type II membrane protein</topology>
    </subcellularLocation>
</comment>
<gene>
    <name evidence="10" type="ORF">Aau02nite_36220</name>
</gene>